<dbReference type="AlphaFoldDB" id="A0A9X4RG11"/>
<organism evidence="1 2">
    <name type="scientific">Speluncibacter jeojiensis</name>
    <dbReference type="NCBI Taxonomy" id="2710754"/>
    <lineage>
        <taxon>Bacteria</taxon>
        <taxon>Bacillati</taxon>
        <taxon>Actinomycetota</taxon>
        <taxon>Actinomycetes</taxon>
        <taxon>Mycobacteriales</taxon>
        <taxon>Speluncibacteraceae</taxon>
        <taxon>Speluncibacter</taxon>
    </lineage>
</organism>
<sequence>MKTVQVSCLPSSLGTVTSVTVQATPTLNLQWAATGQSLASMCTTSPIPGWLLLPAVDQGGFVTPDTHLGMTGWSYLVTVTWTDSTGVSGTESGTVQVFQDDATEYLINSGGDLATPVSYPLGGIAISGVVAAYSQLPASSSTPAAYLCEADNLVYVWQNGAWPPQGSGFHVEGPTGPQGPTGLTGPANTLTVGTVASGSPAAASISGAAPNQTLDLTLPQGNPAHWWTGSGAPGPISGALNGDMYLDTSGTGNVYQLDSGTWTLQVSIKGPTGSQGPIGNTGDTGPQGVAAHWWTGSGAPGTVSGAIQGDMYLDTSGTGNVYQLGASAWSKVASIEGPQGPAGTMTNATTSAPGAVQLAGILGGTATAPAFSSAAFGTTDGTAAQGNDSRITGAAPLASPTFTGTVTVPAMKVTAGTPAVGQVLTASDTSGDVAWKALPAASTSVAGVAEFGTVAGTAAQGNDARFTRPLDFTVLIQGGTRATGFGDMPEGILIQHAGTINQIVFQGGTADASGSTTVAVCATTTAGTGNGTAVSGGSCTATLTSAGATATLAFSGGLAVAAGTWLQFSTTAVGTTPGARLYGHVMGVWS</sequence>
<accession>A0A9X4RG11</accession>
<name>A0A9X4RG11_9ACTN</name>
<protein>
    <submittedName>
        <fullName evidence="1">Uncharacterized protein</fullName>
    </submittedName>
</protein>
<dbReference type="EMBL" id="JANRHA010000001">
    <property type="protein sequence ID" value="MDG3013536.1"/>
    <property type="molecule type" value="Genomic_DNA"/>
</dbReference>
<evidence type="ECO:0000313" key="1">
    <source>
        <dbReference type="EMBL" id="MDG3013536.1"/>
    </source>
</evidence>
<proteinExistence type="predicted"/>
<dbReference type="RefSeq" id="WP_332519129.1">
    <property type="nucleotide sequence ID" value="NZ_JANRHA010000001.1"/>
</dbReference>
<dbReference type="Proteomes" id="UP001152755">
    <property type="component" value="Unassembled WGS sequence"/>
</dbReference>
<gene>
    <name evidence="1" type="ORF">NVS88_03070</name>
</gene>
<evidence type="ECO:0000313" key="2">
    <source>
        <dbReference type="Proteomes" id="UP001152755"/>
    </source>
</evidence>
<keyword evidence="2" id="KW-1185">Reference proteome</keyword>
<reference evidence="1" key="1">
    <citation type="submission" date="2022-08" db="EMBL/GenBank/DDBJ databases">
        <title>Genome analysis of Corynebacteriales strain.</title>
        <authorList>
            <person name="Lee S.D."/>
        </authorList>
    </citation>
    <scope>NUCLEOTIDE SEQUENCE</scope>
    <source>
        <strain evidence="1">D3-21</strain>
    </source>
</reference>
<comment type="caution">
    <text evidence="1">The sequence shown here is derived from an EMBL/GenBank/DDBJ whole genome shotgun (WGS) entry which is preliminary data.</text>
</comment>